<reference evidence="1 2" key="1">
    <citation type="submission" date="2020-06" db="EMBL/GenBank/DDBJ databases">
        <authorList>
            <person name="Li R."/>
            <person name="Bekaert M."/>
        </authorList>
    </citation>
    <scope>NUCLEOTIDE SEQUENCE [LARGE SCALE GENOMIC DNA]</scope>
    <source>
        <strain evidence="2">wild</strain>
    </source>
</reference>
<protein>
    <submittedName>
        <fullName evidence="1">Uncharacterized protein</fullName>
    </submittedName>
</protein>
<dbReference type="OrthoDB" id="9971670at2759"/>
<organism evidence="1 2">
    <name type="scientific">Mytilus coruscus</name>
    <name type="common">Sea mussel</name>
    <dbReference type="NCBI Taxonomy" id="42192"/>
    <lineage>
        <taxon>Eukaryota</taxon>
        <taxon>Metazoa</taxon>
        <taxon>Spiralia</taxon>
        <taxon>Lophotrochozoa</taxon>
        <taxon>Mollusca</taxon>
        <taxon>Bivalvia</taxon>
        <taxon>Autobranchia</taxon>
        <taxon>Pteriomorphia</taxon>
        <taxon>Mytilida</taxon>
        <taxon>Mytiloidea</taxon>
        <taxon>Mytilidae</taxon>
        <taxon>Mytilinae</taxon>
        <taxon>Mytilus</taxon>
    </lineage>
</organism>
<accession>A0A6J8DJJ9</accession>
<gene>
    <name evidence="1" type="ORF">MCOR_41170</name>
</gene>
<dbReference type="EMBL" id="CACVKT020007423">
    <property type="protein sequence ID" value="CAC5407721.1"/>
    <property type="molecule type" value="Genomic_DNA"/>
</dbReference>
<sequence length="215" mass="23932">MGVASAAPSQFCKDLIPISGLSKNFNETIAHAIHSLTVEGLRIFHPQATTVNHIPTVNHDLRQPNKVLSNAPSNPIGHDFETDSMNVLDNILSNLGSHNDGLGPNWSGVERVAHTFHMWDLWMKIFNSAWKTVKANPPHKEICNCVLDVENNGIKTAVGWVANHYKSGTPITLLNRPIPKLIDATTWTVWKNRLLHYYTDEALKDAATYLHCATQ</sequence>
<name>A0A6J8DJJ9_MYTCO</name>
<dbReference type="AlphaFoldDB" id="A0A6J8DJJ9"/>
<dbReference type="Proteomes" id="UP000507470">
    <property type="component" value="Unassembled WGS sequence"/>
</dbReference>
<proteinExistence type="predicted"/>
<evidence type="ECO:0000313" key="2">
    <source>
        <dbReference type="Proteomes" id="UP000507470"/>
    </source>
</evidence>
<evidence type="ECO:0000313" key="1">
    <source>
        <dbReference type="EMBL" id="CAC5407721.1"/>
    </source>
</evidence>
<keyword evidence="2" id="KW-1185">Reference proteome</keyword>